<protein>
    <submittedName>
        <fullName evidence="1">Uncharacterized protein</fullName>
    </submittedName>
</protein>
<name>A0A0L6U1R7_9FIRM</name>
<dbReference type="EMBL" id="LGYO01000013">
    <property type="protein sequence ID" value="KNZ42451.1"/>
    <property type="molecule type" value="Genomic_DNA"/>
</dbReference>
<organism evidence="1 2">
    <name type="scientific">Acetobacterium bakii</name>
    <dbReference type="NCBI Taxonomy" id="52689"/>
    <lineage>
        <taxon>Bacteria</taxon>
        <taxon>Bacillati</taxon>
        <taxon>Bacillota</taxon>
        <taxon>Clostridia</taxon>
        <taxon>Eubacteriales</taxon>
        <taxon>Eubacteriaceae</taxon>
        <taxon>Acetobacterium</taxon>
    </lineage>
</organism>
<evidence type="ECO:0000313" key="2">
    <source>
        <dbReference type="Proteomes" id="UP000036873"/>
    </source>
</evidence>
<dbReference type="RefSeq" id="WP_050739614.1">
    <property type="nucleotide sequence ID" value="NZ_LGYO01000013.1"/>
</dbReference>
<reference evidence="2" key="1">
    <citation type="submission" date="2015-07" db="EMBL/GenBank/DDBJ databases">
        <title>Draft genome sequence of Acetobacterium bakii DSM 8293, a potential psychrophilic chemical producer through syngas fermentation.</title>
        <authorList>
            <person name="Song Y."/>
            <person name="Hwang S."/>
            <person name="Cho B.-K."/>
        </authorList>
    </citation>
    <scope>NUCLEOTIDE SEQUENCE [LARGE SCALE GENOMIC DNA]</scope>
    <source>
        <strain evidence="2">DSM 8239</strain>
    </source>
</reference>
<accession>A0A0L6U1R7</accession>
<sequence length="209" mass="23584">MRKLGETEVQYAQCLWGPIARVLNSIRDREDDPTITLNANDTEQILSLKVTRDLQEEMMTSSANAGAKKRIDLHIADEQLDSFIEILEAFVSGLNINFDEASRQAPDPTGLEHPNGLSLGATEPITWVRAECSAYFKNSNVHVKTSTSGQIYLDAEKYERGRRIHFGIRNISQDTSSTGYVENTIELKIPYAQLKRFLHSIKIGKKWIS</sequence>
<comment type="caution">
    <text evidence="1">The sequence shown here is derived from an EMBL/GenBank/DDBJ whole genome shotgun (WGS) entry which is preliminary data.</text>
</comment>
<evidence type="ECO:0000313" key="1">
    <source>
        <dbReference type="EMBL" id="KNZ42451.1"/>
    </source>
</evidence>
<gene>
    <name evidence="1" type="ORF">AKG39_06730</name>
</gene>
<keyword evidence="2" id="KW-1185">Reference proteome</keyword>
<proteinExistence type="predicted"/>
<dbReference type="Proteomes" id="UP000036873">
    <property type="component" value="Unassembled WGS sequence"/>
</dbReference>
<dbReference type="AlphaFoldDB" id="A0A0L6U1R7"/>